<evidence type="ECO:0000313" key="2">
    <source>
        <dbReference type="EMBL" id="NGO06512.1"/>
    </source>
</evidence>
<evidence type="ECO:0000256" key="1">
    <source>
        <dbReference type="SAM" id="SignalP"/>
    </source>
</evidence>
<keyword evidence="1" id="KW-0732">Signal</keyword>
<dbReference type="Proteomes" id="UP000472335">
    <property type="component" value="Unassembled WGS sequence"/>
</dbReference>
<protein>
    <recommendedName>
        <fullName evidence="4">Secreted protein</fullName>
    </recommendedName>
</protein>
<accession>A0A6G4UXL4</accession>
<sequence>MTRVKLAVRSAAVLSLLGVSGLLAAQPATAHPGFYSKDRSGCHYSGGVSSFDDHAWTQKDTGSCAGHAWLRVQYTDGSYSDDLHAEKRVEVYGPILRAWHKSQANESWVLSHY</sequence>
<feature type="signal peptide" evidence="1">
    <location>
        <begin position="1"/>
        <end position="24"/>
    </location>
</feature>
<dbReference type="RefSeq" id="WP_165254432.1">
    <property type="nucleotide sequence ID" value="NZ_JAAKZY010000004.1"/>
</dbReference>
<feature type="chain" id="PRO_5038775534" description="Secreted protein" evidence="1">
    <location>
        <begin position="25"/>
        <end position="113"/>
    </location>
</feature>
<evidence type="ECO:0000313" key="3">
    <source>
        <dbReference type="Proteomes" id="UP000472335"/>
    </source>
</evidence>
<organism evidence="2 3">
    <name type="scientific">Streptomyces scabichelini</name>
    <dbReference type="NCBI Taxonomy" id="2711217"/>
    <lineage>
        <taxon>Bacteria</taxon>
        <taxon>Bacillati</taxon>
        <taxon>Actinomycetota</taxon>
        <taxon>Actinomycetes</taxon>
        <taxon>Kitasatosporales</taxon>
        <taxon>Streptomycetaceae</taxon>
        <taxon>Streptomyces</taxon>
    </lineage>
</organism>
<keyword evidence="3" id="KW-1185">Reference proteome</keyword>
<reference evidence="2 3" key="1">
    <citation type="submission" date="2020-02" db="EMBL/GenBank/DDBJ databases">
        <title>Whole-genome analyses of novel actinobacteria.</title>
        <authorList>
            <person name="Sahin N."/>
            <person name="Gencbay T."/>
        </authorList>
    </citation>
    <scope>NUCLEOTIDE SEQUENCE [LARGE SCALE GENOMIC DNA]</scope>
    <source>
        <strain evidence="2 3">HC44</strain>
    </source>
</reference>
<gene>
    <name evidence="2" type="ORF">G5C60_02185</name>
</gene>
<dbReference type="AlphaFoldDB" id="A0A6G4UXL4"/>
<dbReference type="EMBL" id="JAAKZY010000004">
    <property type="protein sequence ID" value="NGO06512.1"/>
    <property type="molecule type" value="Genomic_DNA"/>
</dbReference>
<evidence type="ECO:0008006" key="4">
    <source>
        <dbReference type="Google" id="ProtNLM"/>
    </source>
</evidence>
<name>A0A6G4UXL4_9ACTN</name>
<comment type="caution">
    <text evidence="2">The sequence shown here is derived from an EMBL/GenBank/DDBJ whole genome shotgun (WGS) entry which is preliminary data.</text>
</comment>
<proteinExistence type="predicted"/>